<dbReference type="GO" id="GO:0009252">
    <property type="term" value="P:peptidoglycan biosynthetic process"/>
    <property type="evidence" value="ECO:0007669"/>
    <property type="project" value="UniProtKB-UniRule"/>
</dbReference>
<keyword evidence="7 8" id="KW-0131">Cell cycle</keyword>
<dbReference type="OrthoDB" id="9809796at2"/>
<keyword evidence="4 7" id="KW-0436">Ligase</keyword>
<dbReference type="InterPro" id="IPR036565">
    <property type="entry name" value="Mur-like_cat_sf"/>
</dbReference>
<keyword evidence="12" id="KW-1185">Reference proteome</keyword>
<evidence type="ECO:0000259" key="9">
    <source>
        <dbReference type="Pfam" id="PF02875"/>
    </source>
</evidence>
<gene>
    <name evidence="7" type="primary">murD</name>
    <name evidence="11" type="ORF">SAMN04488120_11234</name>
</gene>
<keyword evidence="3 7" id="KW-0963">Cytoplasm</keyword>
<dbReference type="Proteomes" id="UP000199771">
    <property type="component" value="Unassembled WGS sequence"/>
</dbReference>
<evidence type="ECO:0000256" key="1">
    <source>
        <dbReference type="ARBA" id="ARBA00004496"/>
    </source>
</evidence>
<dbReference type="GO" id="GO:0008360">
    <property type="term" value="P:regulation of cell shape"/>
    <property type="evidence" value="ECO:0007669"/>
    <property type="project" value="UniProtKB-KW"/>
</dbReference>
<keyword evidence="7 8" id="KW-0573">Peptidoglycan synthesis</keyword>
<comment type="pathway">
    <text evidence="2 7 8">Cell wall biogenesis; peptidoglycan biosynthesis.</text>
</comment>
<keyword evidence="7 8" id="KW-0961">Cell wall biogenesis/degradation</keyword>
<proteinExistence type="inferred from homology"/>
<dbReference type="InterPro" id="IPR005762">
    <property type="entry name" value="MurD"/>
</dbReference>
<organism evidence="11 12">
    <name type="scientific">Fontimonas thermophila</name>
    <dbReference type="NCBI Taxonomy" id="1076937"/>
    <lineage>
        <taxon>Bacteria</taxon>
        <taxon>Pseudomonadati</taxon>
        <taxon>Pseudomonadota</taxon>
        <taxon>Gammaproteobacteria</taxon>
        <taxon>Nevskiales</taxon>
        <taxon>Nevskiaceae</taxon>
        <taxon>Fontimonas</taxon>
    </lineage>
</organism>
<keyword evidence="7 8" id="KW-0133">Cell shape</keyword>
<dbReference type="InterPro" id="IPR036615">
    <property type="entry name" value="Mur_ligase_C_dom_sf"/>
</dbReference>
<evidence type="ECO:0000313" key="12">
    <source>
        <dbReference type="Proteomes" id="UP000199771"/>
    </source>
</evidence>
<evidence type="ECO:0000256" key="2">
    <source>
        <dbReference type="ARBA" id="ARBA00004752"/>
    </source>
</evidence>
<comment type="subcellular location">
    <subcellularLocation>
        <location evidence="1 7 8">Cytoplasm</location>
    </subcellularLocation>
</comment>
<dbReference type="Gene3D" id="3.40.50.720">
    <property type="entry name" value="NAD(P)-binding Rossmann-like Domain"/>
    <property type="match status" value="1"/>
</dbReference>
<dbReference type="RefSeq" id="WP_091535039.1">
    <property type="nucleotide sequence ID" value="NZ_FOOC01000012.1"/>
</dbReference>
<evidence type="ECO:0000256" key="6">
    <source>
        <dbReference type="ARBA" id="ARBA00022840"/>
    </source>
</evidence>
<accession>A0A1I2K7M4</accession>
<dbReference type="STRING" id="1076937.SAMN04488120_11234"/>
<name>A0A1I2K7M4_9GAMM</name>
<dbReference type="GO" id="GO:0051301">
    <property type="term" value="P:cell division"/>
    <property type="evidence" value="ECO:0007669"/>
    <property type="project" value="UniProtKB-KW"/>
</dbReference>
<comment type="catalytic activity">
    <reaction evidence="7 8">
        <text>UDP-N-acetyl-alpha-D-muramoyl-L-alanine + D-glutamate + ATP = UDP-N-acetyl-alpha-D-muramoyl-L-alanyl-D-glutamate + ADP + phosphate + H(+)</text>
        <dbReference type="Rhea" id="RHEA:16429"/>
        <dbReference type="ChEBI" id="CHEBI:15378"/>
        <dbReference type="ChEBI" id="CHEBI:29986"/>
        <dbReference type="ChEBI" id="CHEBI:30616"/>
        <dbReference type="ChEBI" id="CHEBI:43474"/>
        <dbReference type="ChEBI" id="CHEBI:83898"/>
        <dbReference type="ChEBI" id="CHEBI:83900"/>
        <dbReference type="ChEBI" id="CHEBI:456216"/>
        <dbReference type="EC" id="6.3.2.9"/>
    </reaction>
</comment>
<dbReference type="InterPro" id="IPR013221">
    <property type="entry name" value="Mur_ligase_cen"/>
</dbReference>
<dbReference type="GO" id="GO:0005524">
    <property type="term" value="F:ATP binding"/>
    <property type="evidence" value="ECO:0007669"/>
    <property type="project" value="UniProtKB-UniRule"/>
</dbReference>
<dbReference type="PANTHER" id="PTHR43692">
    <property type="entry name" value="UDP-N-ACETYLMURAMOYLALANINE--D-GLUTAMATE LIGASE"/>
    <property type="match status" value="1"/>
</dbReference>
<reference evidence="11 12" key="1">
    <citation type="submission" date="2016-10" db="EMBL/GenBank/DDBJ databases">
        <authorList>
            <person name="de Groot N.N."/>
        </authorList>
    </citation>
    <scope>NUCLEOTIDE SEQUENCE [LARGE SCALE GENOMIC DNA]</scope>
    <source>
        <strain evidence="11 12">DSM 23609</strain>
    </source>
</reference>
<dbReference type="PANTHER" id="PTHR43692:SF1">
    <property type="entry name" value="UDP-N-ACETYLMURAMOYLALANINE--D-GLUTAMATE LIGASE"/>
    <property type="match status" value="1"/>
</dbReference>
<protein>
    <recommendedName>
        <fullName evidence="7 8">UDP-N-acetylmuramoylalanine--D-glutamate ligase</fullName>
        <ecNumber evidence="7 8">6.3.2.9</ecNumber>
    </recommendedName>
    <alternativeName>
        <fullName evidence="7">D-glutamic acid-adding enzyme</fullName>
    </alternativeName>
    <alternativeName>
        <fullName evidence="7">UDP-N-acetylmuramoyl-L-alanyl-D-glutamate synthetase</fullName>
    </alternativeName>
</protein>
<comment type="function">
    <text evidence="7 8">Cell wall formation. Catalyzes the addition of glutamate to the nucleotide precursor UDP-N-acetylmuramoyl-L-alanine (UMA).</text>
</comment>
<dbReference type="SUPFAM" id="SSF53623">
    <property type="entry name" value="MurD-like peptide ligases, catalytic domain"/>
    <property type="match status" value="1"/>
</dbReference>
<evidence type="ECO:0000256" key="7">
    <source>
        <dbReference type="HAMAP-Rule" id="MF_00639"/>
    </source>
</evidence>
<dbReference type="AlphaFoldDB" id="A0A1I2K7M4"/>
<evidence type="ECO:0000259" key="10">
    <source>
        <dbReference type="Pfam" id="PF08245"/>
    </source>
</evidence>
<dbReference type="Gene3D" id="3.40.1190.10">
    <property type="entry name" value="Mur-like, catalytic domain"/>
    <property type="match status" value="1"/>
</dbReference>
<dbReference type="EC" id="6.3.2.9" evidence="7 8"/>
<dbReference type="GO" id="GO:0071555">
    <property type="term" value="P:cell wall organization"/>
    <property type="evidence" value="ECO:0007669"/>
    <property type="project" value="UniProtKB-KW"/>
</dbReference>
<dbReference type="UniPathway" id="UPA00219"/>
<evidence type="ECO:0000313" key="11">
    <source>
        <dbReference type="EMBL" id="SFF61071.1"/>
    </source>
</evidence>
<evidence type="ECO:0000256" key="8">
    <source>
        <dbReference type="RuleBase" id="RU003664"/>
    </source>
</evidence>
<dbReference type="EMBL" id="FOOC01000012">
    <property type="protein sequence ID" value="SFF61071.1"/>
    <property type="molecule type" value="Genomic_DNA"/>
</dbReference>
<feature type="domain" description="Mur ligase central" evidence="10">
    <location>
        <begin position="126"/>
        <end position="296"/>
    </location>
</feature>
<dbReference type="Pfam" id="PF08245">
    <property type="entry name" value="Mur_ligase_M"/>
    <property type="match status" value="1"/>
</dbReference>
<dbReference type="Pfam" id="PF21799">
    <property type="entry name" value="MurD-like_N"/>
    <property type="match status" value="1"/>
</dbReference>
<feature type="domain" description="Mur ligase C-terminal" evidence="9">
    <location>
        <begin position="318"/>
        <end position="430"/>
    </location>
</feature>
<comment type="similarity">
    <text evidence="7">Belongs to the MurCDEF family.</text>
</comment>
<evidence type="ECO:0000256" key="3">
    <source>
        <dbReference type="ARBA" id="ARBA00022490"/>
    </source>
</evidence>
<dbReference type="NCBIfam" id="TIGR01087">
    <property type="entry name" value="murD"/>
    <property type="match status" value="1"/>
</dbReference>
<keyword evidence="7 8" id="KW-0132">Cell division</keyword>
<evidence type="ECO:0000256" key="4">
    <source>
        <dbReference type="ARBA" id="ARBA00022598"/>
    </source>
</evidence>
<evidence type="ECO:0000256" key="5">
    <source>
        <dbReference type="ARBA" id="ARBA00022741"/>
    </source>
</evidence>
<sequence length="458" mass="48275">MQAGQRTSNIGHRKRGQRVLVVGLGVSGASALRYLVREGAQVVVTDSRVAPDGVDALRAAFPQVEFRLGAFSAPQPLSQFAFAVVSPGIALETPFVRDLDAAGVEILGDIELFARAVAPDAPVIGITGSNGKSTVTTLVGEMARTAGLRVAVGGNLGTPALDLLGDDVECYVLELSSFQLESTRSLRCRAAVILNLSQDHLDRHGTMERYGAIKARIFNGCHTAIANRDDAQVMALAPGQAVTFGLDAPEPGHYGIRRIGGEIWLCHGSSTLIAQSALRIFGLHNVANALAALALADAAGIPRDAALVALRTFTGLAHRCEFVGELDGVRYFNDSKGTNVGATLAALKGLPAPIVWLGGGQGKGQSFVELRAPLAEKGRAAVLFGEDAQRIEQDIRGALPVYREPDMLAALARARALARPGDQVLLSPACASFDQFRNYADRGDRFRAAVRALLGETA</sequence>
<dbReference type="GO" id="GO:0005737">
    <property type="term" value="C:cytoplasm"/>
    <property type="evidence" value="ECO:0007669"/>
    <property type="project" value="UniProtKB-SubCell"/>
</dbReference>
<keyword evidence="6 7" id="KW-0067">ATP-binding</keyword>
<dbReference type="SUPFAM" id="SSF53244">
    <property type="entry name" value="MurD-like peptide ligases, peptide-binding domain"/>
    <property type="match status" value="1"/>
</dbReference>
<dbReference type="GO" id="GO:0008764">
    <property type="term" value="F:UDP-N-acetylmuramoylalanine-D-glutamate ligase activity"/>
    <property type="evidence" value="ECO:0007669"/>
    <property type="project" value="UniProtKB-UniRule"/>
</dbReference>
<dbReference type="Pfam" id="PF02875">
    <property type="entry name" value="Mur_ligase_C"/>
    <property type="match status" value="1"/>
</dbReference>
<dbReference type="InterPro" id="IPR004101">
    <property type="entry name" value="Mur_ligase_C"/>
</dbReference>
<feature type="binding site" evidence="7">
    <location>
        <begin position="128"/>
        <end position="134"/>
    </location>
    <ligand>
        <name>ATP</name>
        <dbReference type="ChEBI" id="CHEBI:30616"/>
    </ligand>
</feature>
<dbReference type="SUPFAM" id="SSF51984">
    <property type="entry name" value="MurCD N-terminal domain"/>
    <property type="match status" value="1"/>
</dbReference>
<dbReference type="HAMAP" id="MF_00639">
    <property type="entry name" value="MurD"/>
    <property type="match status" value="1"/>
</dbReference>
<keyword evidence="5 7" id="KW-0547">Nucleotide-binding</keyword>
<dbReference type="Gene3D" id="3.90.190.20">
    <property type="entry name" value="Mur ligase, C-terminal domain"/>
    <property type="match status" value="1"/>
</dbReference>